<evidence type="ECO:0000256" key="1">
    <source>
        <dbReference type="ARBA" id="ARBA00004141"/>
    </source>
</evidence>
<sequence length="270" mass="29060">MEMFFYGFMQRAFLAGIAMAFITPILGLFLILRRQSLMADTLSHVSLVGVALGMLLGFNPTLTTLVVVVVAALGLEYISKYFRGYSEISIAILMSGGMAIALILLNMQSGQTAVSVDQFLFGSIVVITQEQVYLLIGLAFLVVALYVIFRKPLYVLTFDPDTAHTAGLPVRLMSSLFTVITGVVISVMMPIAGALLVSAIIVLPASISLRVSRSFNSVIIIGIAISLFGIITGLMASYQFDSPPGATITVIFMVLLLLSIAKTALQKYIK</sequence>
<keyword evidence="5 7" id="KW-0472">Membrane</keyword>
<dbReference type="EMBL" id="JANHNZ010000018">
    <property type="protein sequence ID" value="MCQ9210880.1"/>
    <property type="molecule type" value="Genomic_DNA"/>
</dbReference>
<evidence type="ECO:0000256" key="7">
    <source>
        <dbReference type="SAM" id="Phobius"/>
    </source>
</evidence>
<comment type="subcellular location">
    <subcellularLocation>
        <location evidence="6">Cell membrane</location>
        <topology evidence="6">Multi-pass membrane protein</topology>
    </subcellularLocation>
    <subcellularLocation>
        <location evidence="1">Membrane</location>
        <topology evidence="1">Multi-pass membrane protein</topology>
    </subcellularLocation>
</comment>
<dbReference type="Pfam" id="PF00950">
    <property type="entry name" value="ABC-3"/>
    <property type="match status" value="1"/>
</dbReference>
<protein>
    <submittedName>
        <fullName evidence="8">Metal ABC transporter permease</fullName>
    </submittedName>
</protein>
<accession>A0ABT1WRJ1</accession>
<gene>
    <name evidence="8" type="ORF">NPA36_10075</name>
</gene>
<keyword evidence="4 7" id="KW-1133">Transmembrane helix</keyword>
<reference evidence="8" key="3">
    <citation type="journal article" date="2023" name="Microbiol. Resour. Announc.">
        <title>Draft Genome Sequence of Granulicatella sp. Strain S8, Isolated from a Marine Fish, Seriola quinqueradiata.</title>
        <authorList>
            <person name="Lee M."/>
            <person name="Farooq A."/>
            <person name="Jeong J.B."/>
            <person name="Jung M.Y."/>
        </authorList>
    </citation>
    <scope>NUCLEOTIDE SEQUENCE</scope>
    <source>
        <strain evidence="8">S8</strain>
    </source>
</reference>
<keyword evidence="9" id="KW-1185">Reference proteome</keyword>
<dbReference type="CDD" id="cd06550">
    <property type="entry name" value="TM_ABC_iron-siderophores_like"/>
    <property type="match status" value="1"/>
</dbReference>
<dbReference type="InterPro" id="IPR037294">
    <property type="entry name" value="ABC_BtuC-like"/>
</dbReference>
<evidence type="ECO:0000256" key="2">
    <source>
        <dbReference type="ARBA" id="ARBA00008034"/>
    </source>
</evidence>
<evidence type="ECO:0000256" key="4">
    <source>
        <dbReference type="ARBA" id="ARBA00022989"/>
    </source>
</evidence>
<keyword evidence="3 6" id="KW-0812">Transmembrane</keyword>
<evidence type="ECO:0000256" key="6">
    <source>
        <dbReference type="RuleBase" id="RU003943"/>
    </source>
</evidence>
<proteinExistence type="inferred from homology"/>
<dbReference type="RefSeq" id="WP_256945991.1">
    <property type="nucleotide sequence ID" value="NZ_JANHNZ010000018.1"/>
</dbReference>
<feature type="transmembrane region" description="Helical" evidence="7">
    <location>
        <begin position="246"/>
        <end position="265"/>
    </location>
</feature>
<feature type="transmembrane region" description="Helical" evidence="7">
    <location>
        <begin position="12"/>
        <end position="32"/>
    </location>
</feature>
<organism evidence="8 9">
    <name type="scientific">Granulicatella seriolae</name>
    <dbReference type="NCBI Taxonomy" id="2967226"/>
    <lineage>
        <taxon>Bacteria</taxon>
        <taxon>Bacillati</taxon>
        <taxon>Bacillota</taxon>
        <taxon>Bacilli</taxon>
        <taxon>Lactobacillales</taxon>
        <taxon>Carnobacteriaceae</taxon>
        <taxon>Granulicatella</taxon>
    </lineage>
</organism>
<evidence type="ECO:0000313" key="8">
    <source>
        <dbReference type="EMBL" id="MCQ9210880.1"/>
    </source>
</evidence>
<dbReference type="Proteomes" id="UP001059480">
    <property type="component" value="Unassembled WGS sequence"/>
</dbReference>
<name>A0ABT1WRJ1_9LACT</name>
<dbReference type="SUPFAM" id="SSF81345">
    <property type="entry name" value="ABC transporter involved in vitamin B12 uptake, BtuC"/>
    <property type="match status" value="1"/>
</dbReference>
<feature type="transmembrane region" description="Helical" evidence="7">
    <location>
        <begin position="215"/>
        <end position="240"/>
    </location>
</feature>
<evidence type="ECO:0000256" key="3">
    <source>
        <dbReference type="ARBA" id="ARBA00022692"/>
    </source>
</evidence>
<dbReference type="Gene3D" id="1.10.3470.10">
    <property type="entry name" value="ABC transporter involved in vitamin B12 uptake, BtuC"/>
    <property type="match status" value="1"/>
</dbReference>
<evidence type="ECO:0000256" key="5">
    <source>
        <dbReference type="ARBA" id="ARBA00023136"/>
    </source>
</evidence>
<comment type="similarity">
    <text evidence="2 6">Belongs to the ABC-3 integral membrane protein family.</text>
</comment>
<evidence type="ECO:0000313" key="9">
    <source>
        <dbReference type="Proteomes" id="UP001059480"/>
    </source>
</evidence>
<comment type="caution">
    <text evidence="8">The sequence shown here is derived from an EMBL/GenBank/DDBJ whole genome shotgun (WGS) entry which is preliminary data.</text>
</comment>
<dbReference type="PANTHER" id="PTHR30477:SF0">
    <property type="entry name" value="METAL TRANSPORT SYSTEM MEMBRANE PROTEIN TM_0125-RELATED"/>
    <property type="match status" value="1"/>
</dbReference>
<reference evidence="8" key="1">
    <citation type="submission" date="2022-07" db="EMBL/GenBank/DDBJ databases">
        <authorList>
            <person name="Jung M.-Y."/>
            <person name="Lee M."/>
        </authorList>
    </citation>
    <scope>NUCLEOTIDE SEQUENCE</scope>
    <source>
        <strain evidence="8">S8</strain>
    </source>
</reference>
<reference evidence="8" key="2">
    <citation type="journal article" date="2023" name="Curr. Microbiol.">
        <title>Granulicatella seriolae sp. nov., a Novel Facultative Anaerobe Isolated from Yellowtail Marine Fish.</title>
        <authorList>
            <person name="Lee M."/>
            <person name="Choi Y.J."/>
            <person name="Farooq A."/>
            <person name="Jeong J.B."/>
            <person name="Jung M.Y."/>
        </authorList>
    </citation>
    <scope>NUCLEOTIDE SEQUENCE</scope>
    <source>
        <strain evidence="8">S8</strain>
    </source>
</reference>
<dbReference type="PANTHER" id="PTHR30477">
    <property type="entry name" value="ABC-TRANSPORTER METAL-BINDING PROTEIN"/>
    <property type="match status" value="1"/>
</dbReference>
<dbReference type="InterPro" id="IPR001626">
    <property type="entry name" value="ABC_TroCD"/>
</dbReference>
<feature type="transmembrane region" description="Helical" evidence="7">
    <location>
        <begin position="44"/>
        <end position="73"/>
    </location>
</feature>
<keyword evidence="6" id="KW-0813">Transport</keyword>
<feature type="transmembrane region" description="Helical" evidence="7">
    <location>
        <begin position="176"/>
        <end position="203"/>
    </location>
</feature>
<feature type="transmembrane region" description="Helical" evidence="7">
    <location>
        <begin position="85"/>
        <end position="107"/>
    </location>
</feature>
<feature type="transmembrane region" description="Helical" evidence="7">
    <location>
        <begin position="119"/>
        <end position="149"/>
    </location>
</feature>